<evidence type="ECO:0000256" key="3">
    <source>
        <dbReference type="ARBA" id="ARBA00020902"/>
    </source>
</evidence>
<comment type="function">
    <text evidence="1">Condensation of UDP-2,3-diacylglucosamine and 2,3-diacylglucosamine-1-phosphate to form lipid A disaccharide, a precursor of lipid A, a phosphorylated glycolipid that anchors the lipopolysaccharide to the outer membrane of the cell.</text>
</comment>
<keyword evidence="8" id="KW-0443">Lipid metabolism</keyword>
<dbReference type="PANTHER" id="PTHR30372">
    <property type="entry name" value="LIPID-A-DISACCHARIDE SYNTHASE"/>
    <property type="match status" value="1"/>
</dbReference>
<evidence type="ECO:0000256" key="4">
    <source>
        <dbReference type="ARBA" id="ARBA00022516"/>
    </source>
</evidence>
<keyword evidence="12" id="KW-1185">Reference proteome</keyword>
<evidence type="ECO:0000313" key="11">
    <source>
        <dbReference type="EMBL" id="AQQ69941.1"/>
    </source>
</evidence>
<evidence type="ECO:0000313" key="12">
    <source>
        <dbReference type="Proteomes" id="UP000188181"/>
    </source>
</evidence>
<evidence type="ECO:0000256" key="8">
    <source>
        <dbReference type="ARBA" id="ARBA00023098"/>
    </source>
</evidence>
<dbReference type="EC" id="2.4.1.182" evidence="2 10"/>
<evidence type="ECO:0000256" key="2">
    <source>
        <dbReference type="ARBA" id="ARBA00012687"/>
    </source>
</evidence>
<evidence type="ECO:0000256" key="10">
    <source>
        <dbReference type="NCBIfam" id="TIGR00215"/>
    </source>
</evidence>
<dbReference type="KEGG" id="pbas:SMSP2_00275"/>
<reference evidence="12" key="1">
    <citation type="submission" date="2017-02" db="EMBL/GenBank/DDBJ databases">
        <title>Comparative genomics and description of representatives of a novel lineage of planctomycetes thriving in anoxic sediments.</title>
        <authorList>
            <person name="Spring S."/>
            <person name="Bunk B."/>
            <person name="Sproer C."/>
        </authorList>
    </citation>
    <scope>NUCLEOTIDE SEQUENCE [LARGE SCALE GENOMIC DNA]</scope>
    <source>
        <strain evidence="12">SM-Chi-D1</strain>
    </source>
</reference>
<name>A0A1Q2MB86_9BACT</name>
<dbReference type="OrthoDB" id="9801642at2"/>
<evidence type="ECO:0000256" key="1">
    <source>
        <dbReference type="ARBA" id="ARBA00002056"/>
    </source>
</evidence>
<organism evidence="11 12">
    <name type="scientific">Limihaloglobus sulfuriphilus</name>
    <dbReference type="NCBI Taxonomy" id="1851148"/>
    <lineage>
        <taxon>Bacteria</taxon>
        <taxon>Pseudomonadati</taxon>
        <taxon>Planctomycetota</taxon>
        <taxon>Phycisphaerae</taxon>
        <taxon>Sedimentisphaerales</taxon>
        <taxon>Sedimentisphaeraceae</taxon>
        <taxon>Limihaloglobus</taxon>
    </lineage>
</organism>
<dbReference type="Proteomes" id="UP000188181">
    <property type="component" value="Chromosome"/>
</dbReference>
<keyword evidence="5" id="KW-0441">Lipid A biosynthesis</keyword>
<keyword evidence="4" id="KW-0444">Lipid biosynthesis</keyword>
<dbReference type="AlphaFoldDB" id="A0A1Q2MB86"/>
<proteinExistence type="predicted"/>
<gene>
    <name evidence="11" type="primary">lpxB</name>
    <name evidence="11" type="ORF">SMSP2_00275</name>
</gene>
<dbReference type="PANTHER" id="PTHR30372:SF4">
    <property type="entry name" value="LIPID-A-DISACCHARIDE SYNTHASE, MITOCHONDRIAL-RELATED"/>
    <property type="match status" value="1"/>
</dbReference>
<dbReference type="EMBL" id="CP019646">
    <property type="protein sequence ID" value="AQQ69941.1"/>
    <property type="molecule type" value="Genomic_DNA"/>
</dbReference>
<dbReference type="NCBIfam" id="TIGR00215">
    <property type="entry name" value="lpxB"/>
    <property type="match status" value="1"/>
</dbReference>
<dbReference type="Pfam" id="PF02684">
    <property type="entry name" value="LpxB"/>
    <property type="match status" value="1"/>
</dbReference>
<dbReference type="GO" id="GO:0008915">
    <property type="term" value="F:lipid-A-disaccharide synthase activity"/>
    <property type="evidence" value="ECO:0007669"/>
    <property type="project" value="UniProtKB-UniRule"/>
</dbReference>
<protein>
    <recommendedName>
        <fullName evidence="3 10">Lipid-A-disaccharide synthase</fullName>
        <ecNumber evidence="2 10">2.4.1.182</ecNumber>
    </recommendedName>
</protein>
<dbReference type="InterPro" id="IPR003835">
    <property type="entry name" value="Glyco_trans_19"/>
</dbReference>
<keyword evidence="6 11" id="KW-0328">Glycosyltransferase</keyword>
<dbReference type="GO" id="GO:0016020">
    <property type="term" value="C:membrane"/>
    <property type="evidence" value="ECO:0007669"/>
    <property type="project" value="GOC"/>
</dbReference>
<dbReference type="GO" id="GO:0009245">
    <property type="term" value="P:lipid A biosynthetic process"/>
    <property type="evidence" value="ECO:0007669"/>
    <property type="project" value="UniProtKB-UniRule"/>
</dbReference>
<accession>A0A1Q2MB86</accession>
<evidence type="ECO:0000256" key="7">
    <source>
        <dbReference type="ARBA" id="ARBA00022679"/>
    </source>
</evidence>
<dbReference type="SUPFAM" id="SSF53756">
    <property type="entry name" value="UDP-Glycosyltransferase/glycogen phosphorylase"/>
    <property type="match status" value="1"/>
</dbReference>
<keyword evidence="7 11" id="KW-0808">Transferase</keyword>
<evidence type="ECO:0000256" key="9">
    <source>
        <dbReference type="ARBA" id="ARBA00048975"/>
    </source>
</evidence>
<dbReference type="STRING" id="1851148.SMSP2_00275"/>
<dbReference type="GO" id="GO:0005543">
    <property type="term" value="F:phospholipid binding"/>
    <property type="evidence" value="ECO:0007669"/>
    <property type="project" value="TreeGrafter"/>
</dbReference>
<evidence type="ECO:0000256" key="6">
    <source>
        <dbReference type="ARBA" id="ARBA00022676"/>
    </source>
</evidence>
<comment type="catalytic activity">
    <reaction evidence="9">
        <text>a lipid X + a UDP-2-N,3-O-bis[(3R)-3-hydroxyacyl]-alpha-D-glucosamine = a lipid A disaccharide + UDP + H(+)</text>
        <dbReference type="Rhea" id="RHEA:67828"/>
        <dbReference type="ChEBI" id="CHEBI:15378"/>
        <dbReference type="ChEBI" id="CHEBI:58223"/>
        <dbReference type="ChEBI" id="CHEBI:137748"/>
        <dbReference type="ChEBI" id="CHEBI:176338"/>
        <dbReference type="ChEBI" id="CHEBI:176343"/>
        <dbReference type="EC" id="2.4.1.182"/>
    </reaction>
</comment>
<sequence>MSNRHDTIFLSAGEASGDAHCANLIRSLRAREPHLRFVGIGGDRMAEAGCELLANTVKNAAMIYNAFKQIGYYRRLLKDVKEYFRGSEISKIVVCDSPAFNFHVAKLAKRFDIPTFFYVAPQLWAWAPWRIHKLRRCCDTLACILPFEQQWFRSRGINCRFVGNPLFDDMDLNVDSMRRDYGNFSADKARIVLLPGSRDAEIEHLWQPMQTIAKHLRGSFPDISVHAVACDTEKLDKLKASRIDGLECEFSTGDLFKQCRNADLAFVASGSATLQVAASGCPMVVMYQSNRILWHIVGRWLIRIKHLSLVNILAGRKLVPEFMPYFTSVDPIISAAENLLKKPEDMKQINHELLEIVRPMAAVNTSDTVADMIVSDLL</sequence>
<evidence type="ECO:0000256" key="5">
    <source>
        <dbReference type="ARBA" id="ARBA00022556"/>
    </source>
</evidence>
<dbReference type="RefSeq" id="WP_146682242.1">
    <property type="nucleotide sequence ID" value="NZ_CP019646.1"/>
</dbReference>